<dbReference type="Gene3D" id="3.30.40.10">
    <property type="entry name" value="Zinc/RING finger domain, C3HC4 (zinc finger)"/>
    <property type="match status" value="1"/>
</dbReference>
<reference evidence="1" key="1">
    <citation type="journal article" date="2020" name="Cell">
        <title>Large-Scale Comparative Analyses of Tick Genomes Elucidate Their Genetic Diversity and Vector Capacities.</title>
        <authorList>
            <consortium name="Tick Genome and Microbiome Consortium (TIGMIC)"/>
            <person name="Jia N."/>
            <person name="Wang J."/>
            <person name="Shi W."/>
            <person name="Du L."/>
            <person name="Sun Y."/>
            <person name="Zhan W."/>
            <person name="Jiang J.F."/>
            <person name="Wang Q."/>
            <person name="Zhang B."/>
            <person name="Ji P."/>
            <person name="Bell-Sakyi L."/>
            <person name="Cui X.M."/>
            <person name="Yuan T.T."/>
            <person name="Jiang B.G."/>
            <person name="Yang W.F."/>
            <person name="Lam T.T."/>
            <person name="Chang Q.C."/>
            <person name="Ding S.J."/>
            <person name="Wang X.J."/>
            <person name="Zhu J.G."/>
            <person name="Ruan X.D."/>
            <person name="Zhao L."/>
            <person name="Wei J.T."/>
            <person name="Ye R.Z."/>
            <person name="Que T.C."/>
            <person name="Du C.H."/>
            <person name="Zhou Y.H."/>
            <person name="Cheng J.X."/>
            <person name="Dai P.F."/>
            <person name="Guo W.B."/>
            <person name="Han X.H."/>
            <person name="Huang E.J."/>
            <person name="Li L.F."/>
            <person name="Wei W."/>
            <person name="Gao Y.C."/>
            <person name="Liu J.Z."/>
            <person name="Shao H.Z."/>
            <person name="Wang X."/>
            <person name="Wang C.C."/>
            <person name="Yang T.C."/>
            <person name="Huo Q.B."/>
            <person name="Li W."/>
            <person name="Chen H.Y."/>
            <person name="Chen S.E."/>
            <person name="Zhou L.G."/>
            <person name="Ni X.B."/>
            <person name="Tian J.H."/>
            <person name="Sheng Y."/>
            <person name="Liu T."/>
            <person name="Pan Y.S."/>
            <person name="Xia L.Y."/>
            <person name="Li J."/>
            <person name="Zhao F."/>
            <person name="Cao W.C."/>
        </authorList>
    </citation>
    <scope>NUCLEOTIDE SEQUENCE</scope>
    <source>
        <strain evidence="1">Rmic-2018</strain>
    </source>
</reference>
<keyword evidence="2" id="KW-1185">Reference proteome</keyword>
<dbReference type="InterPro" id="IPR013083">
    <property type="entry name" value="Znf_RING/FYVE/PHD"/>
</dbReference>
<comment type="caution">
    <text evidence="1">The sequence shown here is derived from an EMBL/GenBank/DDBJ whole genome shotgun (WGS) entry which is preliminary data.</text>
</comment>
<protein>
    <recommendedName>
        <fullName evidence="3">RING-type domain-containing protein</fullName>
    </recommendedName>
</protein>
<organism evidence="1 2">
    <name type="scientific">Rhipicephalus microplus</name>
    <name type="common">Cattle tick</name>
    <name type="synonym">Boophilus microplus</name>
    <dbReference type="NCBI Taxonomy" id="6941"/>
    <lineage>
        <taxon>Eukaryota</taxon>
        <taxon>Metazoa</taxon>
        <taxon>Ecdysozoa</taxon>
        <taxon>Arthropoda</taxon>
        <taxon>Chelicerata</taxon>
        <taxon>Arachnida</taxon>
        <taxon>Acari</taxon>
        <taxon>Parasitiformes</taxon>
        <taxon>Ixodida</taxon>
        <taxon>Ixodoidea</taxon>
        <taxon>Ixodidae</taxon>
        <taxon>Rhipicephalinae</taxon>
        <taxon>Rhipicephalus</taxon>
        <taxon>Boophilus</taxon>
    </lineage>
</organism>
<gene>
    <name evidence="1" type="ORF">HPB51_002419</name>
</gene>
<accession>A0A9J6DS17</accession>
<evidence type="ECO:0000313" key="1">
    <source>
        <dbReference type="EMBL" id="KAH8025005.1"/>
    </source>
</evidence>
<reference evidence="1" key="2">
    <citation type="submission" date="2021-09" db="EMBL/GenBank/DDBJ databases">
        <authorList>
            <person name="Jia N."/>
            <person name="Wang J."/>
            <person name="Shi W."/>
            <person name="Du L."/>
            <person name="Sun Y."/>
            <person name="Zhan W."/>
            <person name="Jiang J."/>
            <person name="Wang Q."/>
            <person name="Zhang B."/>
            <person name="Ji P."/>
            <person name="Sakyi L.B."/>
            <person name="Cui X."/>
            <person name="Yuan T."/>
            <person name="Jiang B."/>
            <person name="Yang W."/>
            <person name="Lam T.T.-Y."/>
            <person name="Chang Q."/>
            <person name="Ding S."/>
            <person name="Wang X."/>
            <person name="Zhu J."/>
            <person name="Ruan X."/>
            <person name="Zhao L."/>
            <person name="Wei J."/>
            <person name="Que T."/>
            <person name="Du C."/>
            <person name="Cheng J."/>
            <person name="Dai P."/>
            <person name="Han X."/>
            <person name="Huang E."/>
            <person name="Gao Y."/>
            <person name="Liu J."/>
            <person name="Shao H."/>
            <person name="Ye R."/>
            <person name="Li L."/>
            <person name="Wei W."/>
            <person name="Wang X."/>
            <person name="Wang C."/>
            <person name="Huo Q."/>
            <person name="Li W."/>
            <person name="Guo W."/>
            <person name="Chen H."/>
            <person name="Chen S."/>
            <person name="Zhou L."/>
            <person name="Zhou L."/>
            <person name="Ni X."/>
            <person name="Tian J."/>
            <person name="Zhou Y."/>
            <person name="Sheng Y."/>
            <person name="Liu T."/>
            <person name="Pan Y."/>
            <person name="Xia L."/>
            <person name="Li J."/>
            <person name="Zhao F."/>
            <person name="Cao W."/>
        </authorList>
    </citation>
    <scope>NUCLEOTIDE SEQUENCE</scope>
    <source>
        <strain evidence="1">Rmic-2018</strain>
        <tissue evidence="1">Larvae</tissue>
    </source>
</reference>
<evidence type="ECO:0000313" key="2">
    <source>
        <dbReference type="Proteomes" id="UP000821866"/>
    </source>
</evidence>
<proteinExistence type="predicted"/>
<sequence>METHDGAQTTTEQVTGNPAEDAGLDTKCVFCKQDVSETSEPQLLPCLHTACKLCIPTDPTGSRYNMRGMGGSLNCKVMTSATEDRSVLVMVHSDDGPNPALSWTRTANPRMIRLQAHPHDGRCPGRK</sequence>
<dbReference type="SUPFAM" id="SSF57850">
    <property type="entry name" value="RING/U-box"/>
    <property type="match status" value="1"/>
</dbReference>
<dbReference type="EMBL" id="JABSTU010000007">
    <property type="protein sequence ID" value="KAH8025005.1"/>
    <property type="molecule type" value="Genomic_DNA"/>
</dbReference>
<dbReference type="AlphaFoldDB" id="A0A9J6DS17"/>
<evidence type="ECO:0008006" key="3">
    <source>
        <dbReference type="Google" id="ProtNLM"/>
    </source>
</evidence>
<dbReference type="VEuPathDB" id="VectorBase:LOC119170408"/>
<dbReference type="Proteomes" id="UP000821866">
    <property type="component" value="Unassembled WGS sequence"/>
</dbReference>
<name>A0A9J6DS17_RHIMP</name>